<name>A0A3L6PK62_PANMI</name>
<feature type="transmembrane region" description="Helical" evidence="14">
    <location>
        <begin position="128"/>
        <end position="151"/>
    </location>
</feature>
<evidence type="ECO:0000256" key="3">
    <source>
        <dbReference type="ARBA" id="ARBA00022538"/>
    </source>
</evidence>
<dbReference type="GO" id="GO:0015386">
    <property type="term" value="F:potassium:proton antiporter activity"/>
    <property type="evidence" value="ECO:0007669"/>
    <property type="project" value="TreeGrafter"/>
</dbReference>
<keyword evidence="8" id="KW-0406">Ion transport</keyword>
<dbReference type="Gene3D" id="6.10.140.1330">
    <property type="match status" value="1"/>
</dbReference>
<dbReference type="GO" id="GO:0005886">
    <property type="term" value="C:plasma membrane"/>
    <property type="evidence" value="ECO:0007669"/>
    <property type="project" value="TreeGrafter"/>
</dbReference>
<feature type="domain" description="Cation/H+ exchanger transmembrane" evidence="15">
    <location>
        <begin position="79"/>
        <end position="176"/>
    </location>
</feature>
<evidence type="ECO:0000256" key="9">
    <source>
        <dbReference type="ARBA" id="ARBA00023136"/>
    </source>
</evidence>
<dbReference type="InterPro" id="IPR006153">
    <property type="entry name" value="Cation/H_exchanger_TM"/>
</dbReference>
<dbReference type="EMBL" id="PQIB02000016">
    <property type="protein sequence ID" value="RLM60188.1"/>
    <property type="molecule type" value="Genomic_DNA"/>
</dbReference>
<keyword evidence="3" id="KW-0633">Potassium transport</keyword>
<evidence type="ECO:0000259" key="15">
    <source>
        <dbReference type="Pfam" id="PF00999"/>
    </source>
</evidence>
<gene>
    <name evidence="16" type="ORF">C2845_PM14G18120</name>
</gene>
<dbReference type="GO" id="GO:0098719">
    <property type="term" value="P:sodium ion import across plasma membrane"/>
    <property type="evidence" value="ECO:0007669"/>
    <property type="project" value="TreeGrafter"/>
</dbReference>
<dbReference type="GO" id="GO:0005768">
    <property type="term" value="C:endosome"/>
    <property type="evidence" value="ECO:0007669"/>
    <property type="project" value="TreeGrafter"/>
</dbReference>
<feature type="transmembrane region" description="Helical" evidence="14">
    <location>
        <begin position="14"/>
        <end position="35"/>
    </location>
</feature>
<comment type="caution">
    <text evidence="16">The sequence shown here is derived from an EMBL/GenBank/DDBJ whole genome shotgun (WGS) entry which is preliminary data.</text>
</comment>
<dbReference type="PANTHER" id="PTHR10110">
    <property type="entry name" value="SODIUM/HYDROGEN EXCHANGER"/>
    <property type="match status" value="1"/>
</dbReference>
<comment type="catalytic activity">
    <reaction evidence="11">
        <text>Na(+)(in) + H(+)(out) = Na(+)(out) + H(+)(in)</text>
        <dbReference type="Rhea" id="RHEA:29419"/>
        <dbReference type="ChEBI" id="CHEBI:15378"/>
        <dbReference type="ChEBI" id="CHEBI:29101"/>
    </reaction>
</comment>
<reference evidence="17" key="1">
    <citation type="journal article" date="2019" name="Nat. Commun.">
        <title>The genome of broomcorn millet.</title>
        <authorList>
            <person name="Zou C."/>
            <person name="Miki D."/>
            <person name="Li D."/>
            <person name="Tang Q."/>
            <person name="Xiao L."/>
            <person name="Rajput S."/>
            <person name="Deng P."/>
            <person name="Jia W."/>
            <person name="Huang R."/>
            <person name="Zhang M."/>
            <person name="Sun Y."/>
            <person name="Hu J."/>
            <person name="Fu X."/>
            <person name="Schnable P.S."/>
            <person name="Li F."/>
            <person name="Zhang H."/>
            <person name="Feng B."/>
            <person name="Zhu X."/>
            <person name="Liu R."/>
            <person name="Schnable J.C."/>
            <person name="Zhu J.-K."/>
            <person name="Zhang H."/>
        </authorList>
    </citation>
    <scope>NUCLEOTIDE SEQUENCE [LARGE SCALE GENOMIC DNA]</scope>
</reference>
<evidence type="ECO:0000313" key="17">
    <source>
        <dbReference type="Proteomes" id="UP000275267"/>
    </source>
</evidence>
<evidence type="ECO:0000256" key="12">
    <source>
        <dbReference type="ARBA" id="ARBA00047912"/>
    </source>
</evidence>
<evidence type="ECO:0000256" key="14">
    <source>
        <dbReference type="SAM" id="Phobius"/>
    </source>
</evidence>
<dbReference type="InterPro" id="IPR018422">
    <property type="entry name" value="Cation/H_exchanger_CPA1"/>
</dbReference>
<dbReference type="OrthoDB" id="196264at2759"/>
<feature type="compositionally biased region" description="Basic and acidic residues" evidence="13">
    <location>
        <begin position="195"/>
        <end position="208"/>
    </location>
</feature>
<sequence length="241" mass="26285">MAAAAAGSVTEEQAAGVGILLQISMLVLAFVLGHLRRRRRLYYIPEASASSLLIVYFSISLLLKSSHSMFCLTASYTQSGFSLAPKPFFSNFGAIVTFAIMGTFMASIITGLLVYLTGLIHLVYKLPLVECMMFGALVSATDPVTVLSIFQELGTDVNLFALVFGESVLNVAVLLIGGSTSTMLEARHVIGNSNNDHHRPFEDQDSSDRNNVGNIELHGELGSTTARRFKLKLREIQRRYS</sequence>
<keyword evidence="17" id="KW-1185">Reference proteome</keyword>
<keyword evidence="9 14" id="KW-0472">Membrane</keyword>
<proteinExistence type="predicted"/>
<dbReference type="GO" id="GO:0051453">
    <property type="term" value="P:regulation of intracellular pH"/>
    <property type="evidence" value="ECO:0007669"/>
    <property type="project" value="TreeGrafter"/>
</dbReference>
<evidence type="ECO:0000256" key="13">
    <source>
        <dbReference type="SAM" id="MobiDB-lite"/>
    </source>
</evidence>
<keyword evidence="6 14" id="KW-1133">Transmembrane helix</keyword>
<evidence type="ECO:0000256" key="4">
    <source>
        <dbReference type="ARBA" id="ARBA00022692"/>
    </source>
</evidence>
<dbReference type="GO" id="GO:0015385">
    <property type="term" value="F:sodium:proton antiporter activity"/>
    <property type="evidence" value="ECO:0007669"/>
    <property type="project" value="InterPro"/>
</dbReference>
<feature type="region of interest" description="Disordered" evidence="13">
    <location>
        <begin position="194"/>
        <end position="215"/>
    </location>
</feature>
<comment type="subcellular location">
    <subcellularLocation>
        <location evidence="1">Membrane</location>
        <topology evidence="1">Multi-pass membrane protein</topology>
    </subcellularLocation>
</comment>
<feature type="transmembrane region" description="Helical" evidence="14">
    <location>
        <begin position="92"/>
        <end position="116"/>
    </location>
</feature>
<evidence type="ECO:0000313" key="16">
    <source>
        <dbReference type="EMBL" id="RLM60188.1"/>
    </source>
</evidence>
<feature type="transmembrane region" description="Helical" evidence="14">
    <location>
        <begin position="157"/>
        <end position="177"/>
    </location>
</feature>
<evidence type="ECO:0000256" key="8">
    <source>
        <dbReference type="ARBA" id="ARBA00023065"/>
    </source>
</evidence>
<accession>A0A3L6PK62</accession>
<comment type="catalytic activity">
    <reaction evidence="12">
        <text>K(+)(in) + H(+)(out) = K(+)(out) + H(+)(in)</text>
        <dbReference type="Rhea" id="RHEA:29467"/>
        <dbReference type="ChEBI" id="CHEBI:15378"/>
        <dbReference type="ChEBI" id="CHEBI:29103"/>
    </reaction>
</comment>
<keyword evidence="2" id="KW-0813">Transport</keyword>
<keyword evidence="4 14" id="KW-0812">Transmembrane</keyword>
<feature type="transmembrane region" description="Helical" evidence="14">
    <location>
        <begin position="42"/>
        <end position="63"/>
    </location>
</feature>
<dbReference type="AlphaFoldDB" id="A0A3L6PK62"/>
<organism evidence="16 17">
    <name type="scientific">Panicum miliaceum</name>
    <name type="common">Proso millet</name>
    <name type="synonym">Broomcorn millet</name>
    <dbReference type="NCBI Taxonomy" id="4540"/>
    <lineage>
        <taxon>Eukaryota</taxon>
        <taxon>Viridiplantae</taxon>
        <taxon>Streptophyta</taxon>
        <taxon>Embryophyta</taxon>
        <taxon>Tracheophyta</taxon>
        <taxon>Spermatophyta</taxon>
        <taxon>Magnoliopsida</taxon>
        <taxon>Liliopsida</taxon>
        <taxon>Poales</taxon>
        <taxon>Poaceae</taxon>
        <taxon>PACMAD clade</taxon>
        <taxon>Panicoideae</taxon>
        <taxon>Panicodae</taxon>
        <taxon>Paniceae</taxon>
        <taxon>Panicinae</taxon>
        <taxon>Panicum</taxon>
        <taxon>Panicum sect. Panicum</taxon>
    </lineage>
</organism>
<dbReference type="InterPro" id="IPR004709">
    <property type="entry name" value="NaH_exchanger"/>
</dbReference>
<evidence type="ECO:0000256" key="2">
    <source>
        <dbReference type="ARBA" id="ARBA00022448"/>
    </source>
</evidence>
<keyword evidence="7" id="KW-0915">Sodium</keyword>
<dbReference type="Pfam" id="PF00999">
    <property type="entry name" value="Na_H_Exchanger"/>
    <property type="match status" value="1"/>
</dbReference>
<dbReference type="Proteomes" id="UP000275267">
    <property type="component" value="Unassembled WGS sequence"/>
</dbReference>
<evidence type="ECO:0000256" key="1">
    <source>
        <dbReference type="ARBA" id="ARBA00004141"/>
    </source>
</evidence>
<evidence type="ECO:0000256" key="5">
    <source>
        <dbReference type="ARBA" id="ARBA00022958"/>
    </source>
</evidence>
<keyword evidence="10" id="KW-0739">Sodium transport</keyword>
<dbReference type="PRINTS" id="PR01084">
    <property type="entry name" value="NAHEXCHNGR"/>
</dbReference>
<evidence type="ECO:0000256" key="11">
    <source>
        <dbReference type="ARBA" id="ARBA00047524"/>
    </source>
</evidence>
<keyword evidence="5" id="KW-0630">Potassium</keyword>
<evidence type="ECO:0000256" key="7">
    <source>
        <dbReference type="ARBA" id="ARBA00023053"/>
    </source>
</evidence>
<dbReference type="PANTHER" id="PTHR10110:SF181">
    <property type="entry name" value="SODIUM_HYDROGEN EXCHANGER"/>
    <property type="match status" value="1"/>
</dbReference>
<protein>
    <submittedName>
        <fullName evidence="16">Sodium/hydrogen exchanger 6-like isoform X2</fullName>
    </submittedName>
</protein>
<dbReference type="STRING" id="4540.A0A3L6PK62"/>
<evidence type="ECO:0000256" key="10">
    <source>
        <dbReference type="ARBA" id="ARBA00023201"/>
    </source>
</evidence>
<evidence type="ECO:0000256" key="6">
    <source>
        <dbReference type="ARBA" id="ARBA00022989"/>
    </source>
</evidence>